<evidence type="ECO:0000256" key="4">
    <source>
        <dbReference type="ARBA" id="ARBA00022989"/>
    </source>
</evidence>
<dbReference type="PROSITE" id="PS50850">
    <property type="entry name" value="MFS"/>
    <property type="match status" value="1"/>
</dbReference>
<evidence type="ECO:0000256" key="1">
    <source>
        <dbReference type="ARBA" id="ARBA00004651"/>
    </source>
</evidence>
<evidence type="ECO:0000313" key="8">
    <source>
        <dbReference type="EMBL" id="MDR5653214.1"/>
    </source>
</evidence>
<feature type="transmembrane region" description="Helical" evidence="6">
    <location>
        <begin position="167"/>
        <end position="187"/>
    </location>
</feature>
<keyword evidence="2" id="KW-1003">Cell membrane</keyword>
<comment type="subcellular location">
    <subcellularLocation>
        <location evidence="1">Cell membrane</location>
        <topology evidence="1">Multi-pass membrane protein</topology>
    </subcellularLocation>
</comment>
<evidence type="ECO:0000256" key="3">
    <source>
        <dbReference type="ARBA" id="ARBA00022692"/>
    </source>
</evidence>
<feature type="transmembrane region" description="Helical" evidence="6">
    <location>
        <begin position="107"/>
        <end position="129"/>
    </location>
</feature>
<sequence>MTRPDAPRAPHAMLWALMTGNLVIGTGVMLPSGLLTGLMADFAIPAETAGLVVLVGAVVVAVGAPVLAWATTRVDRRRLLVAALAIYALGHLAAALVPGFVPLLVLRALTVVGAAIFTPQAAATAGLIVTPQRRAAAIAFIMTGWSLAPVVGLPLGSLLGDVLGWRAAFAGLAVLSALAAVAVAFTLPRGLRVEPLVLSSWTRVLRSPALMCVLGVTLCSLAGQFVPMAYLAPLLQDVFGAGAGELALVFVLLGITGVIGNQAAGWLVGRWGVGRGVMVSLVLIAAGLVVTAAGFGRFELFLLGVCIWGLAAFAVNSLQQGRLVVLAPALASATVALNTSVVYLGQAVGTGIGGVLIARGGVTAALPLAGAVLLGLALVLSVVAARARAPAQG</sequence>
<keyword evidence="5 6" id="KW-0472">Membrane</keyword>
<dbReference type="CDD" id="cd17324">
    <property type="entry name" value="MFS_NepI_like"/>
    <property type="match status" value="1"/>
</dbReference>
<dbReference type="InterPro" id="IPR020846">
    <property type="entry name" value="MFS_dom"/>
</dbReference>
<dbReference type="Proteomes" id="UP001247754">
    <property type="component" value="Unassembled WGS sequence"/>
</dbReference>
<feature type="transmembrane region" description="Helical" evidence="6">
    <location>
        <begin position="364"/>
        <end position="385"/>
    </location>
</feature>
<organism evidence="8 9">
    <name type="scientific">Ruixingdingia sedimenti</name>
    <dbReference type="NCBI Taxonomy" id="3073604"/>
    <lineage>
        <taxon>Bacteria</taxon>
        <taxon>Pseudomonadati</taxon>
        <taxon>Pseudomonadota</taxon>
        <taxon>Alphaproteobacteria</taxon>
        <taxon>Rhodobacterales</taxon>
        <taxon>Paracoccaceae</taxon>
        <taxon>Ruixingdingia</taxon>
    </lineage>
</organism>
<feature type="transmembrane region" description="Helical" evidence="6">
    <location>
        <begin position="79"/>
        <end position="101"/>
    </location>
</feature>
<feature type="transmembrane region" description="Helical" evidence="6">
    <location>
        <begin position="50"/>
        <end position="72"/>
    </location>
</feature>
<keyword evidence="4 6" id="KW-1133">Transmembrane helix</keyword>
<dbReference type="InterPro" id="IPR036259">
    <property type="entry name" value="MFS_trans_sf"/>
</dbReference>
<feature type="transmembrane region" description="Helical" evidence="6">
    <location>
        <begin position="136"/>
        <end position="155"/>
    </location>
</feature>
<feature type="transmembrane region" description="Helical" evidence="6">
    <location>
        <begin position="12"/>
        <end position="30"/>
    </location>
</feature>
<dbReference type="InterPro" id="IPR011701">
    <property type="entry name" value="MFS"/>
</dbReference>
<dbReference type="Pfam" id="PF07690">
    <property type="entry name" value="MFS_1"/>
    <property type="match status" value="1"/>
</dbReference>
<feature type="transmembrane region" description="Helical" evidence="6">
    <location>
        <begin position="272"/>
        <end position="294"/>
    </location>
</feature>
<feature type="transmembrane region" description="Helical" evidence="6">
    <location>
        <begin position="238"/>
        <end position="260"/>
    </location>
</feature>
<dbReference type="SUPFAM" id="SSF103473">
    <property type="entry name" value="MFS general substrate transporter"/>
    <property type="match status" value="1"/>
</dbReference>
<feature type="transmembrane region" description="Helical" evidence="6">
    <location>
        <begin position="208"/>
        <end position="232"/>
    </location>
</feature>
<feature type="domain" description="Major facilitator superfamily (MFS) profile" evidence="7">
    <location>
        <begin position="13"/>
        <end position="387"/>
    </location>
</feature>
<feature type="transmembrane region" description="Helical" evidence="6">
    <location>
        <begin position="323"/>
        <end position="344"/>
    </location>
</feature>
<dbReference type="RefSeq" id="WP_310457456.1">
    <property type="nucleotide sequence ID" value="NZ_JAVKPH010000011.1"/>
</dbReference>
<evidence type="ECO:0000256" key="2">
    <source>
        <dbReference type="ARBA" id="ARBA00022475"/>
    </source>
</evidence>
<proteinExistence type="predicted"/>
<keyword evidence="3 6" id="KW-0812">Transmembrane</keyword>
<evidence type="ECO:0000259" key="7">
    <source>
        <dbReference type="PROSITE" id="PS50850"/>
    </source>
</evidence>
<evidence type="ECO:0000313" key="9">
    <source>
        <dbReference type="Proteomes" id="UP001247754"/>
    </source>
</evidence>
<dbReference type="Gene3D" id="1.20.1250.20">
    <property type="entry name" value="MFS general substrate transporter like domains"/>
    <property type="match status" value="1"/>
</dbReference>
<reference evidence="8 9" key="1">
    <citation type="submission" date="2023-09" db="EMBL/GenBank/DDBJ databases">
        <title>Xinfangfangia sedmenti sp. nov., isolated the sedment.</title>
        <authorList>
            <person name="Xu L."/>
        </authorList>
    </citation>
    <scope>NUCLEOTIDE SEQUENCE [LARGE SCALE GENOMIC DNA]</scope>
    <source>
        <strain evidence="8 9">LG-4</strain>
    </source>
</reference>
<gene>
    <name evidence="8" type="ORF">RGD00_11390</name>
</gene>
<protein>
    <submittedName>
        <fullName evidence="8">MFS transporter</fullName>
    </submittedName>
</protein>
<keyword evidence="9" id="KW-1185">Reference proteome</keyword>
<name>A0ABU1F9V5_9RHOB</name>
<dbReference type="EMBL" id="JAVKPH010000011">
    <property type="protein sequence ID" value="MDR5653214.1"/>
    <property type="molecule type" value="Genomic_DNA"/>
</dbReference>
<feature type="transmembrane region" description="Helical" evidence="6">
    <location>
        <begin position="300"/>
        <end position="316"/>
    </location>
</feature>
<dbReference type="PANTHER" id="PTHR43124">
    <property type="entry name" value="PURINE EFFLUX PUMP PBUE"/>
    <property type="match status" value="1"/>
</dbReference>
<comment type="caution">
    <text evidence="8">The sequence shown here is derived from an EMBL/GenBank/DDBJ whole genome shotgun (WGS) entry which is preliminary data.</text>
</comment>
<evidence type="ECO:0000256" key="5">
    <source>
        <dbReference type="ARBA" id="ARBA00023136"/>
    </source>
</evidence>
<dbReference type="PANTHER" id="PTHR43124:SF10">
    <property type="entry name" value="PURINE EFFLUX PUMP PBUE"/>
    <property type="match status" value="1"/>
</dbReference>
<evidence type="ECO:0000256" key="6">
    <source>
        <dbReference type="SAM" id="Phobius"/>
    </source>
</evidence>
<accession>A0ABU1F9V5</accession>
<dbReference type="InterPro" id="IPR050189">
    <property type="entry name" value="MFS_Efflux_Transporters"/>
</dbReference>